<keyword evidence="4" id="KW-1185">Reference proteome</keyword>
<dbReference type="InterPro" id="IPR037185">
    <property type="entry name" value="EmrE-like"/>
</dbReference>
<feature type="transmembrane region" description="Helical" evidence="1">
    <location>
        <begin position="240"/>
        <end position="262"/>
    </location>
</feature>
<dbReference type="PANTHER" id="PTHR22911:SF137">
    <property type="entry name" value="SOLUTE CARRIER FAMILY 35 MEMBER G2-RELATED"/>
    <property type="match status" value="1"/>
</dbReference>
<feature type="transmembrane region" description="Helical" evidence="1">
    <location>
        <begin position="269"/>
        <end position="287"/>
    </location>
</feature>
<feature type="transmembrane region" description="Helical" evidence="1">
    <location>
        <begin position="31"/>
        <end position="52"/>
    </location>
</feature>
<feature type="transmembrane region" description="Helical" evidence="1">
    <location>
        <begin position="181"/>
        <end position="203"/>
    </location>
</feature>
<protein>
    <recommendedName>
        <fullName evidence="2">EamA domain-containing protein</fullName>
    </recommendedName>
</protein>
<keyword evidence="1" id="KW-0812">Transmembrane</keyword>
<dbReference type="SUPFAM" id="SSF103481">
    <property type="entry name" value="Multidrug resistance efflux transporter EmrE"/>
    <property type="match status" value="1"/>
</dbReference>
<evidence type="ECO:0000313" key="4">
    <source>
        <dbReference type="Proteomes" id="UP001317742"/>
    </source>
</evidence>
<keyword evidence="1" id="KW-1133">Transmembrane helix</keyword>
<reference evidence="3 4" key="1">
    <citation type="submission" date="2022-08" db="EMBL/GenBank/DDBJ databases">
        <title>Genome Sequence of the sulphate-reducing bacterium, Pseudodesulfovibrio sp. SYK.</title>
        <authorList>
            <person name="Kondo R."/>
            <person name="Kataoka T."/>
        </authorList>
    </citation>
    <scope>NUCLEOTIDE SEQUENCE [LARGE SCALE GENOMIC DNA]</scope>
    <source>
        <strain evidence="3 4">SYK</strain>
    </source>
</reference>
<evidence type="ECO:0000259" key="2">
    <source>
        <dbReference type="Pfam" id="PF00892"/>
    </source>
</evidence>
<sequence>MTWFLLSMAAAFLMASNSAYMKRFFSDVSPWEMSIIPFFYIIPLCATGMLFIDIPEIGPGFLPALVWVLPVLMVAIVLHFRAIHMSPLSLTLPFLSFTPVFVLFTGDIILDEKLSTFGVTGMLLVVAGGYVLNLDSARKDLFGPIKAIYQEPGSAIMLVVAALYGLSSVGGKVLILNSSPMFTGMVLFGLYGILLTTILVAIGKASFRVILRKPLLGMGTGLIVFAEIICHNLAMSMIAAAYMITIKRMAGIFSVIYGWILFKERGIRYRFAGTTIMTIGAAIIALYG</sequence>
<feature type="transmembrane region" description="Helical" evidence="1">
    <location>
        <begin position="155"/>
        <end position="175"/>
    </location>
</feature>
<feature type="transmembrane region" description="Helical" evidence="1">
    <location>
        <begin position="64"/>
        <end position="83"/>
    </location>
</feature>
<feature type="transmembrane region" description="Helical" evidence="1">
    <location>
        <begin position="114"/>
        <end position="134"/>
    </location>
</feature>
<dbReference type="EMBL" id="AP026709">
    <property type="protein sequence ID" value="BDQ36536.1"/>
    <property type="molecule type" value="Genomic_DNA"/>
</dbReference>
<feature type="domain" description="EamA" evidence="2">
    <location>
        <begin position="2"/>
        <end position="133"/>
    </location>
</feature>
<dbReference type="RefSeq" id="WP_281762431.1">
    <property type="nucleotide sequence ID" value="NZ_AP026709.1"/>
</dbReference>
<dbReference type="InterPro" id="IPR000620">
    <property type="entry name" value="EamA_dom"/>
</dbReference>
<dbReference type="Proteomes" id="UP001317742">
    <property type="component" value="Chromosome"/>
</dbReference>
<organism evidence="3 4">
    <name type="scientific">Pseudodesulfovibrio nedwellii</name>
    <dbReference type="NCBI Taxonomy" id="2973072"/>
    <lineage>
        <taxon>Bacteria</taxon>
        <taxon>Pseudomonadati</taxon>
        <taxon>Thermodesulfobacteriota</taxon>
        <taxon>Desulfovibrionia</taxon>
        <taxon>Desulfovibrionales</taxon>
        <taxon>Desulfovibrionaceae</taxon>
    </lineage>
</organism>
<feature type="transmembrane region" description="Helical" evidence="1">
    <location>
        <begin position="215"/>
        <end position="234"/>
    </location>
</feature>
<proteinExistence type="predicted"/>
<accession>A0ABN6S021</accession>
<gene>
    <name evidence="3" type="ORF">SYK_08960</name>
</gene>
<keyword evidence="1" id="KW-0472">Membrane</keyword>
<dbReference type="PANTHER" id="PTHR22911">
    <property type="entry name" value="ACYL-MALONYL CONDENSING ENZYME-RELATED"/>
    <property type="match status" value="1"/>
</dbReference>
<name>A0ABN6S021_9BACT</name>
<evidence type="ECO:0000313" key="3">
    <source>
        <dbReference type="EMBL" id="BDQ36536.1"/>
    </source>
</evidence>
<dbReference type="Pfam" id="PF00892">
    <property type="entry name" value="EamA"/>
    <property type="match status" value="1"/>
</dbReference>
<evidence type="ECO:0000256" key="1">
    <source>
        <dbReference type="SAM" id="Phobius"/>
    </source>
</evidence>